<gene>
    <name evidence="7" type="ORF">CSEC_1796</name>
</gene>
<dbReference type="EMBL" id="CCEJ010000008">
    <property type="protein sequence ID" value="CDR34605.1"/>
    <property type="molecule type" value="Genomic_DNA"/>
</dbReference>
<keyword evidence="2" id="KW-0328">Glycosyltransferase</keyword>
<evidence type="ECO:0000256" key="3">
    <source>
        <dbReference type="ARBA" id="ARBA00022679"/>
    </source>
</evidence>
<dbReference type="GO" id="GO:0005737">
    <property type="term" value="C:cytoplasm"/>
    <property type="evidence" value="ECO:0007669"/>
    <property type="project" value="TreeGrafter"/>
</dbReference>
<dbReference type="AlphaFoldDB" id="A0A090D2F0"/>
<proteinExistence type="predicted"/>
<dbReference type="STRING" id="1437425.CSEC_1796"/>
<name>A0A090D2F0_9BACT</name>
<evidence type="ECO:0008006" key="9">
    <source>
        <dbReference type="Google" id="ProtNLM"/>
    </source>
</evidence>
<protein>
    <recommendedName>
        <fullName evidence="9">Glycosyltransferase family 92 protein</fullName>
    </recommendedName>
</protein>
<evidence type="ECO:0000313" key="8">
    <source>
        <dbReference type="Proteomes" id="UP000031552"/>
    </source>
</evidence>
<keyword evidence="8" id="KW-1185">Reference proteome</keyword>
<evidence type="ECO:0000256" key="4">
    <source>
        <dbReference type="ARBA" id="ARBA00022692"/>
    </source>
</evidence>
<sequence>MQGFEHFYLYNNLSHDNYKEVLEPYIEKGIVELEEWPYDHEIADEFDAIQCKAYSHALKKAKKEAHWLAILDADEFFVPIKAPTISKLLQETEARDKKIGQVHCFWIVFGTSHIWEVPKDKLMIETLLLNGGTSNLYKCIVRPKFVDYCASPHHCILKPTIKMVTLGYDTVQINHYWTRDEKFLHEIKVPRREKYSTDSTTVLQWASASNNETIYSKPILRFIPELRKRMGLD</sequence>
<comment type="subcellular location">
    <subcellularLocation>
        <location evidence="1">Membrane</location>
        <topology evidence="1">Single-pass membrane protein</topology>
    </subcellularLocation>
</comment>
<dbReference type="PANTHER" id="PTHR21461:SF69">
    <property type="entry name" value="GLYCOSYLTRANSFERASE FAMILY 92 PROTEIN"/>
    <property type="match status" value="1"/>
</dbReference>
<dbReference type="Pfam" id="PF01697">
    <property type="entry name" value="Glyco_transf_92"/>
    <property type="match status" value="1"/>
</dbReference>
<keyword evidence="3" id="KW-0808">Transferase</keyword>
<evidence type="ECO:0000256" key="2">
    <source>
        <dbReference type="ARBA" id="ARBA00022676"/>
    </source>
</evidence>
<keyword evidence="4" id="KW-0812">Transmembrane</keyword>
<accession>A0A090D2F0</accession>
<keyword evidence="5" id="KW-1133">Transmembrane helix</keyword>
<evidence type="ECO:0000313" key="7">
    <source>
        <dbReference type="EMBL" id="CDR34605.1"/>
    </source>
</evidence>
<reference evidence="7" key="2">
    <citation type="submission" date="2014-09" db="EMBL/GenBank/DDBJ databases">
        <title>Criblamydia sequanensis harbors a mega-plasmid encoding arsenite resistance.</title>
        <authorList>
            <person name="Bertelli C."/>
            <person name="Goesmann A."/>
            <person name="Greub G."/>
        </authorList>
    </citation>
    <scope>NUCLEOTIDE SEQUENCE [LARGE SCALE GENOMIC DNA]</scope>
    <source>
        <strain evidence="7">CRIB-18</strain>
    </source>
</reference>
<dbReference type="OrthoDB" id="1997677at2"/>
<reference evidence="7" key="1">
    <citation type="submission" date="2013-12" db="EMBL/GenBank/DDBJ databases">
        <authorList>
            <person name="Linke B."/>
        </authorList>
    </citation>
    <scope>NUCLEOTIDE SEQUENCE [LARGE SCALE GENOMIC DNA]</scope>
    <source>
        <strain evidence="7">CRIB-18</strain>
    </source>
</reference>
<dbReference type="Proteomes" id="UP000031552">
    <property type="component" value="Unassembled WGS sequence"/>
</dbReference>
<comment type="caution">
    <text evidence="7">The sequence shown here is derived from an EMBL/GenBank/DDBJ whole genome shotgun (WGS) entry which is preliminary data.</text>
</comment>
<dbReference type="GO" id="GO:0016020">
    <property type="term" value="C:membrane"/>
    <property type="evidence" value="ECO:0007669"/>
    <property type="project" value="UniProtKB-SubCell"/>
</dbReference>
<dbReference type="InterPro" id="IPR008166">
    <property type="entry name" value="Glyco_transf_92"/>
</dbReference>
<evidence type="ECO:0000256" key="1">
    <source>
        <dbReference type="ARBA" id="ARBA00004167"/>
    </source>
</evidence>
<dbReference type="PANTHER" id="PTHR21461">
    <property type="entry name" value="GLYCOSYLTRANSFERASE FAMILY 92 PROTEIN"/>
    <property type="match status" value="1"/>
</dbReference>
<evidence type="ECO:0000256" key="6">
    <source>
        <dbReference type="ARBA" id="ARBA00023136"/>
    </source>
</evidence>
<dbReference type="GO" id="GO:0016757">
    <property type="term" value="F:glycosyltransferase activity"/>
    <property type="evidence" value="ECO:0007669"/>
    <property type="project" value="UniProtKB-KW"/>
</dbReference>
<organism evidence="7 8">
    <name type="scientific">Candidatus Criblamydia sequanensis CRIB-18</name>
    <dbReference type="NCBI Taxonomy" id="1437425"/>
    <lineage>
        <taxon>Bacteria</taxon>
        <taxon>Pseudomonadati</taxon>
        <taxon>Chlamydiota</taxon>
        <taxon>Chlamydiia</taxon>
        <taxon>Parachlamydiales</taxon>
        <taxon>Candidatus Criblamydiaceae</taxon>
        <taxon>Candidatus Criblamydia</taxon>
    </lineage>
</organism>
<keyword evidence="6" id="KW-0472">Membrane</keyword>
<dbReference type="eggNOG" id="COG0463">
    <property type="taxonomic scope" value="Bacteria"/>
</dbReference>
<evidence type="ECO:0000256" key="5">
    <source>
        <dbReference type="ARBA" id="ARBA00022989"/>
    </source>
</evidence>